<dbReference type="PATRIC" id="fig|1133569.4.peg.1325"/>
<dbReference type="Gene3D" id="3.90.550.10">
    <property type="entry name" value="Spore Coat Polysaccharide Biosynthesis Protein SpsA, Chain A"/>
    <property type="match status" value="1"/>
</dbReference>
<dbReference type="EMBL" id="AYYX01000032">
    <property type="protein sequence ID" value="KRM88507.1"/>
    <property type="molecule type" value="Genomic_DNA"/>
</dbReference>
<dbReference type="GO" id="GO:0016757">
    <property type="term" value="F:glycosyltransferase activity"/>
    <property type="evidence" value="ECO:0007669"/>
    <property type="project" value="UniProtKB-KW"/>
</dbReference>
<dbReference type="AlphaFoldDB" id="A0A0R2CJ98"/>
<dbReference type="InterPro" id="IPR001173">
    <property type="entry name" value="Glyco_trans_2-like"/>
</dbReference>
<protein>
    <recommendedName>
        <fullName evidence="4">Glycosyltransferase 2-like domain-containing protein</fullName>
    </recommendedName>
</protein>
<evidence type="ECO:0000313" key="6">
    <source>
        <dbReference type="Proteomes" id="UP000051576"/>
    </source>
</evidence>
<comment type="similarity">
    <text evidence="1">Belongs to the glycosyltransferase 2 family.</text>
</comment>
<dbReference type="STRING" id="1133569.FD21_GL001194"/>
<dbReference type="InterPro" id="IPR050834">
    <property type="entry name" value="Glycosyltransf_2"/>
</dbReference>
<proteinExistence type="inferred from homology"/>
<dbReference type="SUPFAM" id="SSF53448">
    <property type="entry name" value="Nucleotide-diphospho-sugar transferases"/>
    <property type="match status" value="1"/>
</dbReference>
<dbReference type="Proteomes" id="UP000051576">
    <property type="component" value="Unassembled WGS sequence"/>
</dbReference>
<evidence type="ECO:0000313" key="5">
    <source>
        <dbReference type="EMBL" id="KRM88507.1"/>
    </source>
</evidence>
<accession>A0A0R2CJ98</accession>
<gene>
    <name evidence="5" type="ORF">FD21_GL001194</name>
</gene>
<keyword evidence="6" id="KW-1185">Reference proteome</keyword>
<feature type="domain" description="Glycosyltransferase 2-like" evidence="4">
    <location>
        <begin position="4"/>
        <end position="164"/>
    </location>
</feature>
<keyword evidence="3" id="KW-0808">Transferase</keyword>
<dbReference type="RefSeq" id="WP_056970608.1">
    <property type="nucleotide sequence ID" value="NZ_AYYX01000032.1"/>
</dbReference>
<comment type="caution">
    <text evidence="5">The sequence shown here is derived from an EMBL/GenBank/DDBJ whole genome shotgun (WGS) entry which is preliminary data.</text>
</comment>
<sequence length="308" mass="37030">MKISVVISTYNGEKYLLPQLNSIKDQTRMPNEVLIFDDHSNDQTVQLINNFIKSNNLTSWKLISNPKNIGWRKNFIEGAWKTTGDLIFTCDQDDIWRKDKLSIMEKIMKENPNINLLASNYQKFFDNGQRKIGPFPNKKELKQIKLRNNYLKVTCPGCTYCIRKKIITLSKKYWQAPYAHDDLFWRLALLDDSLFIYTDYLIYWRKHNDSAYASESRKLKTVEKKYQWINMSIDFNDSIKKYLLEDVKNKTSKKEKILKRNDHWLHLRKKFFETKNILIGIRLLSFIDCYQRLRQYLGDWYLIYVKQK</sequence>
<evidence type="ECO:0000256" key="3">
    <source>
        <dbReference type="ARBA" id="ARBA00022679"/>
    </source>
</evidence>
<dbReference type="eggNOG" id="COG1216">
    <property type="taxonomic scope" value="Bacteria"/>
</dbReference>
<evidence type="ECO:0000256" key="2">
    <source>
        <dbReference type="ARBA" id="ARBA00022676"/>
    </source>
</evidence>
<evidence type="ECO:0000259" key="4">
    <source>
        <dbReference type="Pfam" id="PF00535"/>
    </source>
</evidence>
<reference evidence="5 6" key="1">
    <citation type="journal article" date="2015" name="Genome Announc.">
        <title>Expanding the biotechnology potential of lactobacilli through comparative genomics of 213 strains and associated genera.</title>
        <authorList>
            <person name="Sun Z."/>
            <person name="Harris H.M."/>
            <person name="McCann A."/>
            <person name="Guo C."/>
            <person name="Argimon S."/>
            <person name="Zhang W."/>
            <person name="Yang X."/>
            <person name="Jeffery I.B."/>
            <person name="Cooney J.C."/>
            <person name="Kagawa T.F."/>
            <person name="Liu W."/>
            <person name="Song Y."/>
            <person name="Salvetti E."/>
            <person name="Wrobel A."/>
            <person name="Rasinkangas P."/>
            <person name="Parkhill J."/>
            <person name="Rea M.C."/>
            <person name="O'Sullivan O."/>
            <person name="Ritari J."/>
            <person name="Douillard F.P."/>
            <person name="Paul Ross R."/>
            <person name="Yang R."/>
            <person name="Briner A.E."/>
            <person name="Felis G.E."/>
            <person name="de Vos W.M."/>
            <person name="Barrangou R."/>
            <person name="Klaenhammer T.R."/>
            <person name="Caufield P.W."/>
            <person name="Cui Y."/>
            <person name="Zhang H."/>
            <person name="O'Toole P.W."/>
        </authorList>
    </citation>
    <scope>NUCLEOTIDE SEQUENCE [LARGE SCALE GENOMIC DNA]</scope>
    <source>
        <strain evidence="5 6">DSM 20605</strain>
    </source>
</reference>
<dbReference type="Pfam" id="PF00535">
    <property type="entry name" value="Glycos_transf_2"/>
    <property type="match status" value="1"/>
</dbReference>
<evidence type="ECO:0000256" key="1">
    <source>
        <dbReference type="ARBA" id="ARBA00006739"/>
    </source>
</evidence>
<dbReference type="InterPro" id="IPR029044">
    <property type="entry name" value="Nucleotide-diphossugar_trans"/>
</dbReference>
<keyword evidence="2" id="KW-0328">Glycosyltransferase</keyword>
<name>A0A0R2CJ98_9LACO</name>
<organism evidence="5 6">
    <name type="scientific">Liquorilactobacillus vini DSM 20605</name>
    <dbReference type="NCBI Taxonomy" id="1133569"/>
    <lineage>
        <taxon>Bacteria</taxon>
        <taxon>Bacillati</taxon>
        <taxon>Bacillota</taxon>
        <taxon>Bacilli</taxon>
        <taxon>Lactobacillales</taxon>
        <taxon>Lactobacillaceae</taxon>
        <taxon>Liquorilactobacillus</taxon>
    </lineage>
</organism>
<dbReference type="PANTHER" id="PTHR43685">
    <property type="entry name" value="GLYCOSYLTRANSFERASE"/>
    <property type="match status" value="1"/>
</dbReference>
<dbReference type="PANTHER" id="PTHR43685:SF5">
    <property type="entry name" value="GLYCOSYLTRANSFERASE EPSE-RELATED"/>
    <property type="match status" value="1"/>
</dbReference>